<keyword evidence="18" id="KW-1185">Reference proteome</keyword>
<dbReference type="InterPro" id="IPR040982">
    <property type="entry name" value="DNA_pol3_finger"/>
</dbReference>
<dbReference type="Gene3D" id="6.10.140.1510">
    <property type="match status" value="1"/>
</dbReference>
<organism evidence="17 18">
    <name type="scientific">Halothermothrix orenii (strain H 168 / OCM 544 / DSM 9562)</name>
    <dbReference type="NCBI Taxonomy" id="373903"/>
    <lineage>
        <taxon>Bacteria</taxon>
        <taxon>Bacillati</taxon>
        <taxon>Bacillota</taxon>
        <taxon>Clostridia</taxon>
        <taxon>Halanaerobiales</taxon>
        <taxon>Halothermotrichaceae</taxon>
        <taxon>Halothermothrix</taxon>
    </lineage>
</organism>
<evidence type="ECO:0000256" key="4">
    <source>
        <dbReference type="ARBA" id="ARBA00022679"/>
    </source>
</evidence>
<protein>
    <recommendedName>
        <fullName evidence="13">DNA polymerase III PolC-type</fullName>
        <shortName evidence="13">PolIII</shortName>
        <ecNumber evidence="13">2.7.7.7</ecNumber>
    </recommendedName>
</protein>
<dbReference type="InterPro" id="IPR006308">
    <property type="entry name" value="Pol_III_a_PolC-type_gram_pos"/>
</dbReference>
<dbReference type="STRING" id="373903.Hore_07800"/>
<dbReference type="InterPro" id="IPR003141">
    <property type="entry name" value="Pol/His_phosphatase_N"/>
</dbReference>
<dbReference type="SUPFAM" id="SSF53098">
    <property type="entry name" value="Ribonuclease H-like"/>
    <property type="match status" value="1"/>
</dbReference>
<dbReference type="Gene3D" id="3.30.420.10">
    <property type="entry name" value="Ribonuclease H-like superfamily/Ribonuclease H"/>
    <property type="match status" value="1"/>
</dbReference>
<dbReference type="NCBIfam" id="TIGR01405">
    <property type="entry name" value="polC_Gram_pos"/>
    <property type="match status" value="1"/>
</dbReference>
<evidence type="ECO:0000256" key="2">
    <source>
        <dbReference type="ARBA" id="ARBA00004496"/>
    </source>
</evidence>
<dbReference type="SUPFAM" id="SSF81585">
    <property type="entry name" value="PsbU/PolX domain-like"/>
    <property type="match status" value="1"/>
</dbReference>
<evidence type="ECO:0000259" key="15">
    <source>
        <dbReference type="SMART" id="SM00479"/>
    </source>
</evidence>
<evidence type="ECO:0000256" key="9">
    <source>
        <dbReference type="ARBA" id="ARBA00022839"/>
    </source>
</evidence>
<dbReference type="OrthoDB" id="9804290at2"/>
<proteinExistence type="inferred from homology"/>
<dbReference type="HAMAP" id="MF_00356">
    <property type="entry name" value="DNApol_PolC"/>
    <property type="match status" value="1"/>
</dbReference>
<dbReference type="HOGENOM" id="CLU_003297_2_0_9"/>
<evidence type="ECO:0000256" key="3">
    <source>
        <dbReference type="ARBA" id="ARBA00022490"/>
    </source>
</evidence>
<dbReference type="InterPro" id="IPR044923">
    <property type="entry name" value="PolC_middle_finger_sf"/>
</dbReference>
<keyword evidence="3 13" id="KW-0963">Cytoplasm</keyword>
<dbReference type="InterPro" id="IPR006054">
    <property type="entry name" value="DnaQ"/>
</dbReference>
<evidence type="ECO:0000256" key="1">
    <source>
        <dbReference type="ARBA" id="ARBA00003452"/>
    </source>
</evidence>
<dbReference type="SMART" id="SM00481">
    <property type="entry name" value="POLIIIAc"/>
    <property type="match status" value="1"/>
</dbReference>
<dbReference type="RefSeq" id="WP_012635725.1">
    <property type="nucleotide sequence ID" value="NC_011899.1"/>
</dbReference>
<gene>
    <name evidence="13" type="primary">polC</name>
    <name evidence="17" type="ordered locus">Hore_07800</name>
</gene>
<dbReference type="Gene3D" id="1.10.150.700">
    <property type="entry name" value="PolC, middle finger domain"/>
    <property type="match status" value="1"/>
</dbReference>
<dbReference type="GO" id="GO:0005737">
    <property type="term" value="C:cytoplasm"/>
    <property type="evidence" value="ECO:0007669"/>
    <property type="project" value="UniProtKB-SubCell"/>
</dbReference>
<dbReference type="Gene3D" id="3.20.20.140">
    <property type="entry name" value="Metal-dependent hydrolases"/>
    <property type="match status" value="2"/>
</dbReference>
<dbReference type="InterPro" id="IPR004013">
    <property type="entry name" value="PHP_dom"/>
</dbReference>
<sequence length="1397" mass="158571">MLVAIKPSNKFGSIFRYIILNRKSKKIKCILKEDVNIELDKEKYFDEKFSEFQVEFVKPLPLKKEIKFIWPQIVEEVNKKFTYLNGWLSRAELQVNERNIITIKVEGKVAWKSLNDTRVKKYLINRISYYLDREIKIEIKNGDFLKSLPESKPDLNRIKKKKVNKTDKKKRGKHKSGSDTNIILGNRIRTEEITPIEEVKHEGQGVVIKGEVFNLEERVTRRGKYLYIFAVTDRSSSITCKFFIDDKSDLKSTLNNEDWVMVKGRVQFDTYSNEIVIMCNSIEKTEAEVRVDTADDKRIELHLHTKMSALDSVVDVEKVIERAAEWGHSAIAITDHGVVQAYPDAYQAGKKHNIKILYGLEAYMVDDGEPIILNPPDVSLESATFVVFDLETTGLNKFKNEIIEIGAVKVKSGKVIDEFSSFVKPGESIPNKITELTGITNEMVSRAPDIEGVIGDFLEFIDGSILVAHNADFDYGFLQVALKKTGQGDISYPVLDTLTLSRALLPDLSNHKLNTLARHLNVRLDNHHRAVEDARATSEIFINFLSNIKNEGIETVPGINRLSTKINWRELPTYHTVIFAKNKQGLKDIYRLVSESHLNYFYRKPRILKSHLIQCRKNLIIGSACEAGQLYRSIINNKPYREIIKIASFYDYLEIQPTGNNKFLVGNKVESIDELEKINYQIYKLGKKLNKPVVATCDVHFLDPEDDIYRKVLQAGQGYDEAEEQAPLYFRTTNEMLEEFSYLGKKAAREVVIENPAKISDQIEELKPLPDGLFAPEIEGANDQIRKMTYQRAHELYGDPLPSIIEERLEKELKAIIDNGYAVIYLISHKLVKKSLEDGYLVGSRGSVGSSLVATMCEITEVNPLPPHYRCPRCKQVEFVNDENTGVGADLPDKNCPHCGTRYVKDGFDIPFEVFMGFEGDKVPDIDLNFSGEYQGEIHKYTEELFGSNYVFRAGTISTIAKRTAFGFVKGYLDDNGLRLNKAEIDRLVKGCTGVKRTTGQHPGGLMVVPKAYDIHDFSPIQRPANDQETDVITTHFDYHSISGRILKLDLLGHDDPTTIRMLQDLTGVNPHDIPLDDPDTMDIFSSTDPLGVSPEEIGTVVGTLGIPEFGTSFVRQMLVDTRPTTFAELVRISGLSHGTDVWLNNAQDLIKSGKARLSEVISVRDDIMNYLIQKGLEPGKSFWIMEHVRKGKGLTEEEEQYMREHNVPDWYIESCKKIKYMFPKAHAAAYVMMAFRIAYFKVHYPEAFYTTYFTIKADDFDAHMINQGYDHIIEVKKNLEARGNDMTAKEKGILTVLEIVIEAMARGIEFLPVDLYKSDATKFKLTDKGLLPPLVSLQGLGSSAAEKIAVTRQEAPFSSVEDLVNRTRISKTVVEILEEHGSLDGLPERDQLSLFN</sequence>
<dbReference type="InterPro" id="IPR004805">
    <property type="entry name" value="DnaE2/DnaE/PolC"/>
</dbReference>
<evidence type="ECO:0000313" key="18">
    <source>
        <dbReference type="Proteomes" id="UP000000719"/>
    </source>
</evidence>
<dbReference type="InterPro" id="IPR004365">
    <property type="entry name" value="NA-bd_OB_tRNA"/>
</dbReference>
<comment type="function">
    <text evidence="11">DNA polymerase III is a complex, multichain enzyme responsible for most of the replicative synthesis in bacteria. This DNA polymerase also exhibits 3' to 5' exonuclease activity. The alpha chain is the DNA polymerase.</text>
</comment>
<evidence type="ECO:0000256" key="5">
    <source>
        <dbReference type="ARBA" id="ARBA00022695"/>
    </source>
</evidence>
<dbReference type="Pfam" id="PF00929">
    <property type="entry name" value="RNase_T"/>
    <property type="match status" value="1"/>
</dbReference>
<dbReference type="InterPro" id="IPR012340">
    <property type="entry name" value="NA-bd_OB-fold"/>
</dbReference>
<dbReference type="EMBL" id="CP001098">
    <property type="protein sequence ID" value="ACL69537.1"/>
    <property type="molecule type" value="Genomic_DNA"/>
</dbReference>
<evidence type="ECO:0000256" key="11">
    <source>
        <dbReference type="ARBA" id="ARBA00025611"/>
    </source>
</evidence>
<evidence type="ECO:0000256" key="10">
    <source>
        <dbReference type="ARBA" id="ARBA00022932"/>
    </source>
</evidence>
<dbReference type="NCBIfam" id="NF001688">
    <property type="entry name" value="PRK00448.1"/>
    <property type="match status" value="1"/>
</dbReference>
<dbReference type="InterPro" id="IPR036397">
    <property type="entry name" value="RNaseH_sf"/>
</dbReference>
<evidence type="ECO:0000256" key="12">
    <source>
        <dbReference type="ARBA" id="ARBA00049244"/>
    </source>
</evidence>
<dbReference type="GO" id="GO:0003887">
    <property type="term" value="F:DNA-directed DNA polymerase activity"/>
    <property type="evidence" value="ECO:0007669"/>
    <property type="project" value="UniProtKB-UniRule"/>
</dbReference>
<dbReference type="KEGG" id="hor:Hore_07800"/>
<keyword evidence="4 13" id="KW-0808">Transferase</keyword>
<dbReference type="Proteomes" id="UP000000719">
    <property type="component" value="Chromosome"/>
</dbReference>
<dbReference type="PANTHER" id="PTHR32294:SF5">
    <property type="entry name" value="DNA POLYMERASE III POLC-TYPE"/>
    <property type="match status" value="1"/>
</dbReference>
<dbReference type="InterPro" id="IPR012337">
    <property type="entry name" value="RNaseH-like_sf"/>
</dbReference>
<dbReference type="Gene3D" id="3.30.1900.20">
    <property type="match status" value="2"/>
</dbReference>
<dbReference type="SUPFAM" id="SSF50249">
    <property type="entry name" value="Nucleic acid-binding proteins"/>
    <property type="match status" value="1"/>
</dbReference>
<feature type="domain" description="Exonuclease" evidence="15">
    <location>
        <begin position="384"/>
        <end position="550"/>
    </location>
</feature>
<evidence type="ECO:0000256" key="6">
    <source>
        <dbReference type="ARBA" id="ARBA00022705"/>
    </source>
</evidence>
<keyword evidence="10 13" id="KW-0239">DNA-directed DNA polymerase</keyword>
<name>B8CW68_HALOH</name>
<dbReference type="Gene3D" id="2.40.50.140">
    <property type="entry name" value="Nucleic acid-binding proteins"/>
    <property type="match status" value="1"/>
</dbReference>
<dbReference type="Pfam" id="PF01336">
    <property type="entry name" value="tRNA_anti-codon"/>
    <property type="match status" value="1"/>
</dbReference>
<evidence type="ECO:0000256" key="14">
    <source>
        <dbReference type="SAM" id="MobiDB-lite"/>
    </source>
</evidence>
<evidence type="ECO:0000256" key="13">
    <source>
        <dbReference type="HAMAP-Rule" id="MF_00356"/>
    </source>
</evidence>
<evidence type="ECO:0000313" key="17">
    <source>
        <dbReference type="EMBL" id="ACL69537.1"/>
    </source>
</evidence>
<keyword evidence="8 13" id="KW-0378">Hydrolase</keyword>
<dbReference type="FunFam" id="3.30.420.10:FF:000045">
    <property type="entry name" value="3'-5' exonuclease DinG"/>
    <property type="match status" value="1"/>
</dbReference>
<keyword evidence="9 13" id="KW-0269">Exonuclease</keyword>
<dbReference type="InterPro" id="IPR029460">
    <property type="entry name" value="DNAPol_HHH"/>
</dbReference>
<dbReference type="GO" id="GO:0008408">
    <property type="term" value="F:3'-5' exonuclease activity"/>
    <property type="evidence" value="ECO:0007669"/>
    <property type="project" value="UniProtKB-UniRule"/>
</dbReference>
<evidence type="ECO:0000259" key="16">
    <source>
        <dbReference type="SMART" id="SM00481"/>
    </source>
</evidence>
<keyword evidence="6 13" id="KW-0235">DNA replication</keyword>
<dbReference type="SMART" id="SM00479">
    <property type="entry name" value="EXOIII"/>
    <property type="match status" value="1"/>
</dbReference>
<dbReference type="CDD" id="cd04484">
    <property type="entry name" value="polC_OBF"/>
    <property type="match status" value="1"/>
</dbReference>
<evidence type="ECO:0000256" key="7">
    <source>
        <dbReference type="ARBA" id="ARBA00022722"/>
    </source>
</evidence>
<comment type="subcellular location">
    <subcellularLocation>
        <location evidence="2 13">Cytoplasm</location>
    </subcellularLocation>
</comment>
<dbReference type="CDD" id="cd07435">
    <property type="entry name" value="PHP_PolIIIA_POLC"/>
    <property type="match status" value="1"/>
</dbReference>
<dbReference type="Pfam" id="PF02811">
    <property type="entry name" value="PHP"/>
    <property type="match status" value="1"/>
</dbReference>
<dbReference type="Pfam" id="PF17657">
    <property type="entry name" value="DNA_pol3_finger"/>
    <property type="match status" value="1"/>
</dbReference>
<accession>B8CW68</accession>
<comment type="similarity">
    <text evidence="13">Belongs to the DNA polymerase type-C family. PolC subfamily.</text>
</comment>
<dbReference type="Pfam" id="PF07733">
    <property type="entry name" value="DNA_pol3_alpha"/>
    <property type="match status" value="2"/>
</dbReference>
<evidence type="ECO:0000256" key="8">
    <source>
        <dbReference type="ARBA" id="ARBA00022801"/>
    </source>
</evidence>
<feature type="domain" description="Polymerase/histidinol phosphatase N-terminal" evidence="16">
    <location>
        <begin position="299"/>
        <end position="366"/>
    </location>
</feature>
<dbReference type="InterPro" id="IPR013520">
    <property type="entry name" value="Ribonucl_H"/>
</dbReference>
<comment type="function">
    <text evidence="1 13">Required for replicative DNA synthesis. This DNA polymerase also exhibits 3' to 5' exonuclease activity.</text>
</comment>
<keyword evidence="5 13" id="KW-0548">Nucleotidyltransferase</keyword>
<dbReference type="eggNOG" id="COG2176">
    <property type="taxonomic scope" value="Bacteria"/>
</dbReference>
<dbReference type="NCBIfam" id="TIGR00573">
    <property type="entry name" value="dnaq"/>
    <property type="match status" value="1"/>
</dbReference>
<keyword evidence="7 13" id="KW-0540">Nuclease</keyword>
<dbReference type="CDD" id="cd06127">
    <property type="entry name" value="DEDDh"/>
    <property type="match status" value="1"/>
</dbReference>
<dbReference type="GO" id="GO:0006261">
    <property type="term" value="P:DNA-templated DNA replication"/>
    <property type="evidence" value="ECO:0007669"/>
    <property type="project" value="UniProtKB-UniRule"/>
</dbReference>
<dbReference type="InterPro" id="IPR011708">
    <property type="entry name" value="DNA_pol3_alpha_NTPase_dom"/>
</dbReference>
<feature type="compositionally biased region" description="Basic residues" evidence="14">
    <location>
        <begin position="158"/>
        <end position="175"/>
    </location>
</feature>
<dbReference type="Pfam" id="PF14579">
    <property type="entry name" value="HHH_6"/>
    <property type="match status" value="1"/>
</dbReference>
<dbReference type="Gene3D" id="1.10.150.870">
    <property type="match status" value="1"/>
</dbReference>
<dbReference type="PANTHER" id="PTHR32294">
    <property type="entry name" value="DNA POLYMERASE III SUBUNIT ALPHA"/>
    <property type="match status" value="1"/>
</dbReference>
<feature type="region of interest" description="Disordered" evidence="14">
    <location>
        <begin position="156"/>
        <end position="178"/>
    </location>
</feature>
<dbReference type="GO" id="GO:0003677">
    <property type="term" value="F:DNA binding"/>
    <property type="evidence" value="ECO:0007669"/>
    <property type="project" value="UniProtKB-UniRule"/>
</dbReference>
<comment type="catalytic activity">
    <reaction evidence="12 13">
        <text>DNA(n) + a 2'-deoxyribonucleoside 5'-triphosphate = DNA(n+1) + diphosphate</text>
        <dbReference type="Rhea" id="RHEA:22508"/>
        <dbReference type="Rhea" id="RHEA-COMP:17339"/>
        <dbReference type="Rhea" id="RHEA-COMP:17340"/>
        <dbReference type="ChEBI" id="CHEBI:33019"/>
        <dbReference type="ChEBI" id="CHEBI:61560"/>
        <dbReference type="ChEBI" id="CHEBI:173112"/>
        <dbReference type="EC" id="2.7.7.7"/>
    </reaction>
</comment>
<reference evidence="17 18" key="1">
    <citation type="journal article" date="2009" name="PLoS ONE">
        <title>Genome analysis of the anaerobic thermohalophilic bacterium Halothermothrix orenii.</title>
        <authorList>
            <person name="Mavromatis K."/>
            <person name="Ivanova N."/>
            <person name="Anderson I."/>
            <person name="Lykidis A."/>
            <person name="Hooper S.D."/>
            <person name="Sun H."/>
            <person name="Kunin V."/>
            <person name="Lapidus A."/>
            <person name="Hugenholtz P."/>
            <person name="Patel B."/>
            <person name="Kyrpides N.C."/>
        </authorList>
    </citation>
    <scope>NUCLEOTIDE SEQUENCE [LARGE SCALE GENOMIC DNA]</scope>
    <source>
        <strain evidence="18">H 168 / OCM 544 / DSM 9562</strain>
    </source>
</reference>
<dbReference type="EC" id="2.7.7.7" evidence="13"/>